<protein>
    <submittedName>
        <fullName evidence="2">Uncharacterized protein</fullName>
    </submittedName>
</protein>
<sequence>MAEEDTRALSGIPEVKGGSRERNNFGALEGPRRHLDVNPSLHGARTV</sequence>
<dbReference type="RefSeq" id="XP_018244791.1">
    <property type="nucleotide sequence ID" value="XM_018400037.1"/>
</dbReference>
<dbReference type="EMBL" id="DS231705">
    <property type="protein sequence ID" value="KNB06746.1"/>
    <property type="molecule type" value="Genomic_DNA"/>
</dbReference>
<organism evidence="2 3">
    <name type="scientific">Fusarium oxysporum f. sp. lycopersici (strain 4287 / CBS 123668 / FGSC 9935 / NRRL 34936)</name>
    <name type="common">Fusarium vascular wilt of tomato</name>
    <dbReference type="NCBI Taxonomy" id="426428"/>
    <lineage>
        <taxon>Eukaryota</taxon>
        <taxon>Fungi</taxon>
        <taxon>Dikarya</taxon>
        <taxon>Ascomycota</taxon>
        <taxon>Pezizomycotina</taxon>
        <taxon>Sordariomycetes</taxon>
        <taxon>Hypocreomycetidae</taxon>
        <taxon>Hypocreales</taxon>
        <taxon>Nectriaceae</taxon>
        <taxon>Fusarium</taxon>
        <taxon>Fusarium oxysporum species complex</taxon>
    </lineage>
</organism>
<gene>
    <name evidence="2" type="ORF">FOXG_19772</name>
</gene>
<dbReference type="Proteomes" id="UP000009097">
    <property type="component" value="Unassembled WGS sequence"/>
</dbReference>
<proteinExistence type="predicted"/>
<name>A0A0J9V7C9_FUSO4</name>
<dbReference type="KEGG" id="fox:FOXG_19772"/>
<dbReference type="VEuPathDB" id="FungiDB:FOXG_19772"/>
<reference evidence="2" key="2">
    <citation type="journal article" date="2010" name="Nature">
        <title>Comparative genomics reveals mobile pathogenicity chromosomes in Fusarium.</title>
        <authorList>
            <person name="Ma L.J."/>
            <person name="van der Does H.C."/>
            <person name="Borkovich K.A."/>
            <person name="Coleman J.J."/>
            <person name="Daboussi M.J."/>
            <person name="Di Pietro A."/>
            <person name="Dufresne M."/>
            <person name="Freitag M."/>
            <person name="Grabherr M."/>
            <person name="Henrissat B."/>
            <person name="Houterman P.M."/>
            <person name="Kang S."/>
            <person name="Shim W.B."/>
            <person name="Woloshuk C."/>
            <person name="Xie X."/>
            <person name="Xu J.R."/>
            <person name="Antoniw J."/>
            <person name="Baker S.E."/>
            <person name="Bluhm B.H."/>
            <person name="Breakspear A."/>
            <person name="Brown D.W."/>
            <person name="Butchko R.A."/>
            <person name="Chapman S."/>
            <person name="Coulson R."/>
            <person name="Coutinho P.M."/>
            <person name="Danchin E.G."/>
            <person name="Diener A."/>
            <person name="Gale L.R."/>
            <person name="Gardiner D.M."/>
            <person name="Goff S."/>
            <person name="Hammond-Kosack K.E."/>
            <person name="Hilburn K."/>
            <person name="Hua-Van A."/>
            <person name="Jonkers W."/>
            <person name="Kazan K."/>
            <person name="Kodira C.D."/>
            <person name="Koehrsen M."/>
            <person name="Kumar L."/>
            <person name="Lee Y.H."/>
            <person name="Li L."/>
            <person name="Manners J.M."/>
            <person name="Miranda-Saavedra D."/>
            <person name="Mukherjee M."/>
            <person name="Park G."/>
            <person name="Park J."/>
            <person name="Park S.Y."/>
            <person name="Proctor R.H."/>
            <person name="Regev A."/>
            <person name="Ruiz-Roldan M.C."/>
            <person name="Sain D."/>
            <person name="Sakthikumar S."/>
            <person name="Sykes S."/>
            <person name="Schwartz D.C."/>
            <person name="Turgeon B.G."/>
            <person name="Wapinski I."/>
            <person name="Yoder O."/>
            <person name="Young S."/>
            <person name="Zeng Q."/>
            <person name="Zhou S."/>
            <person name="Galagan J."/>
            <person name="Cuomo C.A."/>
            <person name="Kistler H.C."/>
            <person name="Rep M."/>
        </authorList>
    </citation>
    <scope>NUCLEOTIDE SEQUENCE [LARGE SCALE GENOMIC DNA]</scope>
    <source>
        <strain evidence="2">4287</strain>
    </source>
</reference>
<dbReference type="GeneID" id="28960478"/>
<dbReference type="AlphaFoldDB" id="A0A0J9V7C9"/>
<feature type="region of interest" description="Disordered" evidence="1">
    <location>
        <begin position="1"/>
        <end position="47"/>
    </location>
</feature>
<accession>A0A0J9V7C9</accession>
<evidence type="ECO:0000313" key="2">
    <source>
        <dbReference type="EMBL" id="KNB06746.1"/>
    </source>
</evidence>
<evidence type="ECO:0000313" key="3">
    <source>
        <dbReference type="Proteomes" id="UP000009097"/>
    </source>
</evidence>
<evidence type="ECO:0000256" key="1">
    <source>
        <dbReference type="SAM" id="MobiDB-lite"/>
    </source>
</evidence>
<reference evidence="2" key="1">
    <citation type="submission" date="2007-04" db="EMBL/GenBank/DDBJ databases">
        <authorList>
            <consortium name="The Broad Institute Genome Sequencing Platform"/>
            <person name="Birren B."/>
            <person name="Lander E."/>
            <person name="Galagan J."/>
            <person name="Nusbaum C."/>
            <person name="Devon K."/>
            <person name="Ma L.-J."/>
            <person name="Jaffe D."/>
            <person name="Butler J."/>
            <person name="Alvarez P."/>
            <person name="Gnerre S."/>
            <person name="Grabherr M."/>
            <person name="Kleber M."/>
            <person name="Mauceli E."/>
            <person name="Brockman W."/>
            <person name="MacCallum I.A."/>
            <person name="Young S."/>
            <person name="LaButti K."/>
            <person name="DeCaprio D."/>
            <person name="Crawford M."/>
            <person name="Koehrsen M."/>
            <person name="Engels R."/>
            <person name="Montgomery P."/>
            <person name="Pearson M."/>
            <person name="Howarth C."/>
            <person name="Larson L."/>
            <person name="White J."/>
            <person name="O'Leary S."/>
            <person name="Kodira C."/>
            <person name="Zeng Q."/>
            <person name="Yandava C."/>
            <person name="Alvarado L."/>
            <person name="Kistler C."/>
            <person name="Shim W.-B."/>
            <person name="Kang S."/>
            <person name="Woloshuk C."/>
        </authorList>
    </citation>
    <scope>NUCLEOTIDE SEQUENCE</scope>
    <source>
        <strain evidence="2">4287</strain>
    </source>
</reference>